<gene>
    <name evidence="2" type="ORF">F0919_04475</name>
</gene>
<evidence type="ECO:0000313" key="2">
    <source>
        <dbReference type="EMBL" id="KAA5536934.1"/>
    </source>
</evidence>
<protein>
    <submittedName>
        <fullName evidence="2">Uncharacterized protein</fullName>
    </submittedName>
</protein>
<name>A0A5M6CP62_9BACT</name>
<feature type="chain" id="PRO_5024296852" evidence="1">
    <location>
        <begin position="25"/>
        <end position="158"/>
    </location>
</feature>
<keyword evidence="1" id="KW-0732">Signal</keyword>
<dbReference type="AlphaFoldDB" id="A0A5M6CP62"/>
<feature type="signal peptide" evidence="1">
    <location>
        <begin position="1"/>
        <end position="24"/>
    </location>
</feature>
<dbReference type="Proteomes" id="UP000323632">
    <property type="component" value="Unassembled WGS sequence"/>
</dbReference>
<sequence length="158" mass="17816">MQLKFTLTLITAVISSFCYGQNNAATCNDTKLHAELVEVDNSFELQGFKLIQYKTLSMPSGNYLPVYVSLEQGKMYQFNFVANQNYSQYTFTLLDQDKQKLIDEKIKSKDNNNKLTKSFTAPYTGNYVVILTQKVKGQKEACGGFSVLKAVNDHLPGK</sequence>
<accession>A0A5M6CP62</accession>
<reference evidence="2 3" key="1">
    <citation type="submission" date="2019-09" db="EMBL/GenBank/DDBJ databases">
        <title>Genome sequence and assembly of Taibaiella sp.</title>
        <authorList>
            <person name="Chhetri G."/>
        </authorList>
    </citation>
    <scope>NUCLEOTIDE SEQUENCE [LARGE SCALE GENOMIC DNA]</scope>
    <source>
        <strain evidence="2 3">KVB11</strain>
    </source>
</reference>
<evidence type="ECO:0000313" key="3">
    <source>
        <dbReference type="Proteomes" id="UP000323632"/>
    </source>
</evidence>
<keyword evidence="3" id="KW-1185">Reference proteome</keyword>
<organism evidence="2 3">
    <name type="scientific">Taibaiella lutea</name>
    <dbReference type="NCBI Taxonomy" id="2608001"/>
    <lineage>
        <taxon>Bacteria</taxon>
        <taxon>Pseudomonadati</taxon>
        <taxon>Bacteroidota</taxon>
        <taxon>Chitinophagia</taxon>
        <taxon>Chitinophagales</taxon>
        <taxon>Chitinophagaceae</taxon>
        <taxon>Taibaiella</taxon>
    </lineage>
</organism>
<comment type="caution">
    <text evidence="2">The sequence shown here is derived from an EMBL/GenBank/DDBJ whole genome shotgun (WGS) entry which is preliminary data.</text>
</comment>
<evidence type="ECO:0000256" key="1">
    <source>
        <dbReference type="SAM" id="SignalP"/>
    </source>
</evidence>
<proteinExistence type="predicted"/>
<dbReference type="RefSeq" id="WP_150031511.1">
    <property type="nucleotide sequence ID" value="NZ_VWSH01000001.1"/>
</dbReference>
<dbReference type="EMBL" id="VWSH01000001">
    <property type="protein sequence ID" value="KAA5536934.1"/>
    <property type="molecule type" value="Genomic_DNA"/>
</dbReference>